<organism evidence="12 13">
    <name type="scientific">Raoultella planticola</name>
    <name type="common">Klebsiella planticola</name>
    <dbReference type="NCBI Taxonomy" id="575"/>
    <lineage>
        <taxon>Bacteria</taxon>
        <taxon>Pseudomonadati</taxon>
        <taxon>Pseudomonadota</taxon>
        <taxon>Gammaproteobacteria</taxon>
        <taxon>Enterobacterales</taxon>
        <taxon>Enterobacteriaceae</taxon>
        <taxon>Klebsiella/Raoultella group</taxon>
        <taxon>Raoultella</taxon>
    </lineage>
</organism>
<comment type="subcellular location">
    <subcellularLocation>
        <location evidence="1">Cell inner membrane</location>
        <topology evidence="1">Multi-pass membrane protein</topology>
    </subcellularLocation>
    <subcellularLocation>
        <location evidence="10">Cell membrane</location>
        <topology evidence="10">Multi-pass membrane protein</topology>
    </subcellularLocation>
</comment>
<keyword evidence="9 10" id="KW-0472">Membrane</keyword>
<dbReference type="PANTHER" id="PTHR30614">
    <property type="entry name" value="MEMBRANE COMPONENT OF AMINO ACID ABC TRANSPORTER"/>
    <property type="match status" value="1"/>
</dbReference>
<evidence type="ECO:0000313" key="12">
    <source>
        <dbReference type="EMBL" id="RWT16102.1"/>
    </source>
</evidence>
<feature type="transmembrane region" description="Helical" evidence="10">
    <location>
        <begin position="20"/>
        <end position="43"/>
    </location>
</feature>
<evidence type="ECO:0000256" key="8">
    <source>
        <dbReference type="ARBA" id="ARBA00022989"/>
    </source>
</evidence>
<gene>
    <name evidence="12" type="ORF">DN603_26840</name>
</gene>
<dbReference type="RefSeq" id="WP_128320249.1">
    <property type="nucleotide sequence ID" value="NZ_QKOX01000042.1"/>
</dbReference>
<feature type="transmembrane region" description="Helical" evidence="10">
    <location>
        <begin position="184"/>
        <end position="205"/>
    </location>
</feature>
<keyword evidence="8 10" id="KW-1133">Transmembrane helix</keyword>
<evidence type="ECO:0000256" key="9">
    <source>
        <dbReference type="ARBA" id="ARBA00023136"/>
    </source>
</evidence>
<dbReference type="Pfam" id="PF00528">
    <property type="entry name" value="BPD_transp_1"/>
    <property type="match status" value="1"/>
</dbReference>
<dbReference type="SUPFAM" id="SSF161098">
    <property type="entry name" value="MetI-like"/>
    <property type="match status" value="1"/>
</dbReference>
<dbReference type="InterPro" id="IPR043429">
    <property type="entry name" value="ArtM/GltK/GlnP/TcyL/YhdX-like"/>
</dbReference>
<evidence type="ECO:0000256" key="4">
    <source>
        <dbReference type="ARBA" id="ARBA00022475"/>
    </source>
</evidence>
<dbReference type="NCBIfam" id="TIGR01726">
    <property type="entry name" value="HEQRo_perm_3TM"/>
    <property type="match status" value="1"/>
</dbReference>
<dbReference type="AlphaFoldDB" id="A0A443VFA1"/>
<keyword evidence="3 10" id="KW-0813">Transport</keyword>
<dbReference type="CDD" id="cd06261">
    <property type="entry name" value="TM_PBP2"/>
    <property type="match status" value="1"/>
</dbReference>
<dbReference type="Proteomes" id="UP000288843">
    <property type="component" value="Unassembled WGS sequence"/>
</dbReference>
<reference evidence="12 13" key="1">
    <citation type="submission" date="2018-06" db="EMBL/GenBank/DDBJ databases">
        <title>Carbapenemase-producing Enterobacteriaceae present in wastewater treatment plant effluent and nearby surface waters in the US.</title>
        <authorList>
            <person name="Mathys D.A."/>
            <person name="Mollenkopf D.F."/>
            <person name="Feicht S.M."/>
            <person name="Adams R.J."/>
            <person name="Albers A.L."/>
            <person name="Stuever D.M."/>
            <person name="Daniels J.B."/>
            <person name="Wittum T.E."/>
        </authorList>
    </citation>
    <scope>NUCLEOTIDE SEQUENCE [LARGE SCALE GENOMIC DNA]</scope>
    <source>
        <strain evidence="12 13">GEO_47_Down_B</strain>
    </source>
</reference>
<keyword evidence="4" id="KW-1003">Cell membrane</keyword>
<dbReference type="PROSITE" id="PS50928">
    <property type="entry name" value="ABC_TM1"/>
    <property type="match status" value="1"/>
</dbReference>
<evidence type="ECO:0000256" key="1">
    <source>
        <dbReference type="ARBA" id="ARBA00004429"/>
    </source>
</evidence>
<evidence type="ECO:0000256" key="2">
    <source>
        <dbReference type="ARBA" id="ARBA00010072"/>
    </source>
</evidence>
<evidence type="ECO:0000256" key="3">
    <source>
        <dbReference type="ARBA" id="ARBA00022448"/>
    </source>
</evidence>
<dbReference type="GO" id="GO:0043190">
    <property type="term" value="C:ATP-binding cassette (ABC) transporter complex"/>
    <property type="evidence" value="ECO:0007669"/>
    <property type="project" value="InterPro"/>
</dbReference>
<evidence type="ECO:0000313" key="13">
    <source>
        <dbReference type="Proteomes" id="UP000288843"/>
    </source>
</evidence>
<dbReference type="InterPro" id="IPR035906">
    <property type="entry name" value="MetI-like_sf"/>
</dbReference>
<evidence type="ECO:0000256" key="10">
    <source>
        <dbReference type="RuleBase" id="RU363032"/>
    </source>
</evidence>
<feature type="domain" description="ABC transmembrane type-1" evidence="11">
    <location>
        <begin position="18"/>
        <end position="205"/>
    </location>
</feature>
<feature type="transmembrane region" description="Helical" evidence="10">
    <location>
        <begin position="55"/>
        <end position="73"/>
    </location>
</feature>
<evidence type="ECO:0000256" key="5">
    <source>
        <dbReference type="ARBA" id="ARBA00022519"/>
    </source>
</evidence>
<evidence type="ECO:0000256" key="7">
    <source>
        <dbReference type="ARBA" id="ARBA00022970"/>
    </source>
</evidence>
<keyword evidence="7" id="KW-0029">Amino-acid transport</keyword>
<comment type="similarity">
    <text evidence="2">Belongs to the binding-protein-dependent transport system permease family. HisMQ subfamily.</text>
</comment>
<comment type="caution">
    <text evidence="12">The sequence shown here is derived from an EMBL/GenBank/DDBJ whole genome shotgun (WGS) entry which is preliminary data.</text>
</comment>
<dbReference type="EMBL" id="QKOX01000042">
    <property type="protein sequence ID" value="RWT16102.1"/>
    <property type="molecule type" value="Genomic_DNA"/>
</dbReference>
<accession>A0A443VFA1</accession>
<dbReference type="PANTHER" id="PTHR30614:SF0">
    <property type="entry name" value="L-CYSTINE TRANSPORT SYSTEM PERMEASE PROTEIN TCYL"/>
    <property type="match status" value="1"/>
</dbReference>
<dbReference type="InterPro" id="IPR010065">
    <property type="entry name" value="AA_ABC_transptr_permease_3TM"/>
</dbReference>
<keyword evidence="6 10" id="KW-0812">Transmembrane</keyword>
<evidence type="ECO:0000256" key="6">
    <source>
        <dbReference type="ARBA" id="ARBA00022692"/>
    </source>
</evidence>
<dbReference type="GO" id="GO:0006865">
    <property type="term" value="P:amino acid transport"/>
    <property type="evidence" value="ECO:0007669"/>
    <property type="project" value="UniProtKB-KW"/>
</dbReference>
<dbReference type="InterPro" id="IPR000515">
    <property type="entry name" value="MetI-like"/>
</dbReference>
<evidence type="ECO:0000259" key="11">
    <source>
        <dbReference type="PROSITE" id="PS50928"/>
    </source>
</evidence>
<proteinExistence type="inferred from homology"/>
<protein>
    <submittedName>
        <fullName evidence="12">Polar amino acid ABC transporter permease</fullName>
    </submittedName>
</protein>
<sequence>MNSFESLWATREIFLSGIGVSLLLVGLCLAISLPLSALTYVALQESPGFARFVRILMDAMRCIPFLLLAYVVYYGLPELGLRMDAFGAGLLSLIIYHSAYFVEILRSAALSIPSETLTAADAFGFTRYQRYRRIVFPQLFAVASPVLANQSVMVIKDSALLMVITVQEITFAANFVSTNYFSPFAPFLFAMLLYWLMSLLTDHIVGRLGYHHTR</sequence>
<keyword evidence="5" id="KW-0997">Cell inner membrane</keyword>
<dbReference type="Gene3D" id="1.10.3720.10">
    <property type="entry name" value="MetI-like"/>
    <property type="match status" value="1"/>
</dbReference>
<dbReference type="GO" id="GO:0022857">
    <property type="term" value="F:transmembrane transporter activity"/>
    <property type="evidence" value="ECO:0007669"/>
    <property type="project" value="InterPro"/>
</dbReference>
<name>A0A443VFA1_RAOPL</name>